<accession>A0A9E8LSN0</accession>
<dbReference type="Pfam" id="PF07885">
    <property type="entry name" value="Ion_trans_2"/>
    <property type="match status" value="1"/>
</dbReference>
<keyword evidence="4" id="KW-1185">Reference proteome</keyword>
<keyword evidence="1" id="KW-1133">Transmembrane helix</keyword>
<dbReference type="RefSeq" id="WP_275416565.1">
    <property type="nucleotide sequence ID" value="NZ_CP106878.1"/>
</dbReference>
<proteinExistence type="predicted"/>
<gene>
    <name evidence="3" type="ORF">OE104_09155</name>
</gene>
<feature type="domain" description="Potassium channel" evidence="2">
    <location>
        <begin position="57"/>
        <end position="128"/>
    </location>
</feature>
<dbReference type="SUPFAM" id="SSF81324">
    <property type="entry name" value="Voltage-gated potassium channels"/>
    <property type="match status" value="1"/>
</dbReference>
<name>A0A9E8LSN0_9BACI</name>
<protein>
    <submittedName>
        <fullName evidence="3">Potassium channel family protein</fullName>
    </submittedName>
</protein>
<dbReference type="GO" id="GO:0034220">
    <property type="term" value="P:monoatomic ion transmembrane transport"/>
    <property type="evidence" value="ECO:0007669"/>
    <property type="project" value="UniProtKB-KW"/>
</dbReference>
<evidence type="ECO:0000256" key="1">
    <source>
        <dbReference type="SAM" id="Phobius"/>
    </source>
</evidence>
<keyword evidence="1" id="KW-0812">Transmembrane</keyword>
<dbReference type="Proteomes" id="UP001164718">
    <property type="component" value="Chromosome"/>
</dbReference>
<evidence type="ECO:0000313" key="3">
    <source>
        <dbReference type="EMBL" id="WAA08782.1"/>
    </source>
</evidence>
<dbReference type="KEGG" id="faf:OE104_09155"/>
<feature type="transmembrane region" description="Helical" evidence="1">
    <location>
        <begin position="37"/>
        <end position="58"/>
    </location>
</feature>
<dbReference type="AlphaFoldDB" id="A0A9E8LSN0"/>
<evidence type="ECO:0000313" key="4">
    <source>
        <dbReference type="Proteomes" id="UP001164718"/>
    </source>
</evidence>
<evidence type="ECO:0000259" key="2">
    <source>
        <dbReference type="Pfam" id="PF07885"/>
    </source>
</evidence>
<feature type="transmembrane region" description="Helical" evidence="1">
    <location>
        <begin position="7"/>
        <end position="25"/>
    </location>
</feature>
<keyword evidence="1" id="KW-0472">Membrane</keyword>
<keyword evidence="3" id="KW-0407">Ion channel</keyword>
<sequence>MIVYSVLFLIVFIMAMSLRTLFLPNALQEKFISWQSFVYLLFIYSTLFLGFGLLYFLFMQIGFEILTENGETIKGRKVYELQTSFYFSGITLFSVGYGDVSPVGYGRLIAILEGMIGYTIPASFVVRTVIDFRRERG</sequence>
<organism evidence="3 4">
    <name type="scientific">Fervidibacillus albus</name>
    <dbReference type="NCBI Taxonomy" id="2980026"/>
    <lineage>
        <taxon>Bacteria</taxon>
        <taxon>Bacillati</taxon>
        <taxon>Bacillota</taxon>
        <taxon>Bacilli</taxon>
        <taxon>Bacillales</taxon>
        <taxon>Bacillaceae</taxon>
        <taxon>Fervidibacillus</taxon>
    </lineage>
</organism>
<feature type="transmembrane region" description="Helical" evidence="1">
    <location>
        <begin position="109"/>
        <end position="130"/>
    </location>
</feature>
<keyword evidence="3" id="KW-0813">Transport</keyword>
<reference evidence="3" key="1">
    <citation type="submission" date="2022-09" db="EMBL/GenBank/DDBJ databases">
        <title>Complete Genomes of Fervidibacillus albus and Fervidibacillus halotolerans isolated from tidal flat sediments.</title>
        <authorList>
            <person name="Kwon K.K."/>
            <person name="Yang S.-H."/>
            <person name="Park M.J."/>
            <person name="Oh H.-M."/>
        </authorList>
    </citation>
    <scope>NUCLEOTIDE SEQUENCE</scope>
    <source>
        <strain evidence="3">MEBiC13591</strain>
    </source>
</reference>
<keyword evidence="3" id="KW-0406">Ion transport</keyword>
<dbReference type="InterPro" id="IPR013099">
    <property type="entry name" value="K_chnl_dom"/>
</dbReference>
<dbReference type="Gene3D" id="1.10.287.70">
    <property type="match status" value="1"/>
</dbReference>
<feature type="transmembrane region" description="Helical" evidence="1">
    <location>
        <begin position="78"/>
        <end position="97"/>
    </location>
</feature>
<dbReference type="EMBL" id="CP106878">
    <property type="protein sequence ID" value="WAA08782.1"/>
    <property type="molecule type" value="Genomic_DNA"/>
</dbReference>